<dbReference type="AlphaFoldDB" id="A0A645BN62"/>
<sequence length="153" mass="17730">MAQRRLSAAAGANQRKRFPGGYIEADLREHASAVFVGEGDVLKTDIAPNRPQRFRVRPILDLRLDIHDLTKTRKARHAEDIDLCKRRKALQRLNECGDIERKCHQQNWIHTAFIDQISAQCQHDEVKHRDEKLHAGVEKRHVFIEVILCVDKL</sequence>
<accession>A0A645BN62</accession>
<gene>
    <name evidence="1" type="ORF">SDC9_113718</name>
</gene>
<organism evidence="1">
    <name type="scientific">bioreactor metagenome</name>
    <dbReference type="NCBI Taxonomy" id="1076179"/>
    <lineage>
        <taxon>unclassified sequences</taxon>
        <taxon>metagenomes</taxon>
        <taxon>ecological metagenomes</taxon>
    </lineage>
</organism>
<name>A0A645BN62_9ZZZZ</name>
<reference evidence="1" key="1">
    <citation type="submission" date="2019-08" db="EMBL/GenBank/DDBJ databases">
        <authorList>
            <person name="Kucharzyk K."/>
            <person name="Murdoch R.W."/>
            <person name="Higgins S."/>
            <person name="Loffler F."/>
        </authorList>
    </citation>
    <scope>NUCLEOTIDE SEQUENCE</scope>
</reference>
<proteinExistence type="predicted"/>
<comment type="caution">
    <text evidence="1">The sequence shown here is derived from an EMBL/GenBank/DDBJ whole genome shotgun (WGS) entry which is preliminary data.</text>
</comment>
<evidence type="ECO:0000313" key="1">
    <source>
        <dbReference type="EMBL" id="MPM66806.1"/>
    </source>
</evidence>
<dbReference type="EMBL" id="VSSQ01021308">
    <property type="protein sequence ID" value="MPM66806.1"/>
    <property type="molecule type" value="Genomic_DNA"/>
</dbReference>
<protein>
    <submittedName>
        <fullName evidence="1">Uncharacterized protein</fullName>
    </submittedName>
</protein>